<dbReference type="NCBIfam" id="NF038110">
    <property type="entry name" value="Lys_methyl_FliB"/>
    <property type="match status" value="1"/>
</dbReference>
<keyword evidence="2" id="KW-1185">Reference proteome</keyword>
<dbReference type="STRING" id="418702.BJN45_04425"/>
<dbReference type="AlphaFoldDB" id="A0A1R1IDL9"/>
<organism evidence="1 2">
    <name type="scientific">Azonexus hydrophilus</name>
    <dbReference type="NCBI Taxonomy" id="418702"/>
    <lineage>
        <taxon>Bacteria</taxon>
        <taxon>Pseudomonadati</taxon>
        <taxon>Pseudomonadota</taxon>
        <taxon>Betaproteobacteria</taxon>
        <taxon>Rhodocyclales</taxon>
        <taxon>Azonexaceae</taxon>
        <taxon>Azonexus</taxon>
    </lineage>
</organism>
<evidence type="ECO:0000313" key="2">
    <source>
        <dbReference type="Proteomes" id="UP000187526"/>
    </source>
</evidence>
<evidence type="ECO:0000313" key="1">
    <source>
        <dbReference type="EMBL" id="OMG56848.1"/>
    </source>
</evidence>
<name>A0A1R1IDL9_9RHOO</name>
<proteinExistence type="predicted"/>
<accession>A0A1R1IDL9</accession>
<dbReference type="EMBL" id="MTHD01000001">
    <property type="protein sequence ID" value="OMG56848.1"/>
    <property type="molecule type" value="Genomic_DNA"/>
</dbReference>
<gene>
    <name evidence="1" type="ORF">BJN45_04425</name>
</gene>
<protein>
    <submittedName>
        <fullName evidence="1">Uncharacterized protein</fullName>
    </submittedName>
</protein>
<reference evidence="1 2" key="1">
    <citation type="submission" date="2016-10" db="EMBL/GenBank/DDBJ databases">
        <title>Alkaliphiles isolated from bioreactors.</title>
        <authorList>
            <person name="Salah Z."/>
            <person name="Rout S.P."/>
            <person name="Humphreys P.N."/>
        </authorList>
    </citation>
    <scope>NUCLEOTIDE SEQUENCE [LARGE SCALE GENOMIC DNA]</scope>
    <source>
        <strain evidence="1 2">ZS02</strain>
    </source>
</reference>
<sequence>MLSDTCKNYPRQKKIFGLQYEYSLSLSCPEAARRILLDQEKMCFHEDQISSDKELPIVETESPDRLIILNDIRAVIIFTLQHREVSLDIRLLLVGIFLEAIDNQVNPLNSQTIEQLPQITQEFCQLLLQSDKIKQELRQLPSDDALRLKIFAEIMNTNPEGTNYRFSKCISEAAQGILGQTDTPPTSEEMARRIKHVAREQLIPFLSDNGQILENYLVHTVFHSLFPFKNEPLLQQYTKLVCHYLIVKTCLLGLTAHHGQMTEEMAICVIQSYCKLSEHNAPYPNRVVSILKNNGYAEFRKIFLLILDPEAEVKSE</sequence>
<comment type="caution">
    <text evidence="1">The sequence shown here is derived from an EMBL/GenBank/DDBJ whole genome shotgun (WGS) entry which is preliminary data.</text>
</comment>
<dbReference type="Proteomes" id="UP000187526">
    <property type="component" value="Unassembled WGS sequence"/>
</dbReference>